<feature type="transmembrane region" description="Helical" evidence="1">
    <location>
        <begin position="143"/>
        <end position="160"/>
    </location>
</feature>
<feature type="transmembrane region" description="Helical" evidence="1">
    <location>
        <begin position="21"/>
        <end position="38"/>
    </location>
</feature>
<evidence type="ECO:0008006" key="3">
    <source>
        <dbReference type="Google" id="ProtNLM"/>
    </source>
</evidence>
<gene>
    <name evidence="2" type="ORF">DIU77_13310</name>
</gene>
<reference evidence="2" key="1">
    <citation type="submission" date="2018-05" db="EMBL/GenBank/DDBJ databases">
        <authorList>
            <person name="Lanie J.A."/>
            <person name="Ng W.-L."/>
            <person name="Kazmierczak K.M."/>
            <person name="Andrzejewski T.M."/>
            <person name="Davidsen T.M."/>
            <person name="Wayne K.J."/>
            <person name="Tettelin H."/>
            <person name="Glass J.I."/>
            <person name="Rusch D."/>
            <person name="Podicherti R."/>
            <person name="Tsui H.-C.T."/>
            <person name="Winkler M.E."/>
        </authorList>
    </citation>
    <scope>NUCLEOTIDE SEQUENCE</scope>
    <source>
        <strain evidence="2">ZC4RG45</strain>
    </source>
</reference>
<comment type="caution">
    <text evidence="2">The sequence shown here is derived from an EMBL/GenBank/DDBJ whole genome shotgun (WGS) entry which is preliminary data.</text>
</comment>
<name>A0A2W4JA19_9PSEU</name>
<keyword evidence="1" id="KW-0472">Membrane</keyword>
<keyword evidence="1" id="KW-0812">Transmembrane</keyword>
<dbReference type="InterPro" id="IPR049500">
    <property type="entry name" value="Peptidase_M50B-like"/>
</dbReference>
<protein>
    <recommendedName>
        <fullName evidence="3">M50 family peptidase</fullName>
    </recommendedName>
</protein>
<dbReference type="AlphaFoldDB" id="A0A2W4JA19"/>
<sequence length="241" mass="25729">MTFAADTWWQNPFGGQAEPDAVVPAVTGIIALFVVLSGRPWRVARHVVTLVHEGGHALAAVLAGRRLEGIRLHSDTSGLTFSRGRPTGPGVVFTMLAGYPAPAVLGVVFAGLAAADRISAVLIIAAIGICGILVMIRNVYGAFVVLLTAFVLAVVAFTGPTNLISVFVYTITWLLLLGAIRPLFELQAKRRRGAAYNSDVDQLARLTGVPGWLWILILGVMVTCTLVVGGAWLLEPMFRRM</sequence>
<evidence type="ECO:0000313" key="2">
    <source>
        <dbReference type="EMBL" id="PZM94885.1"/>
    </source>
</evidence>
<proteinExistence type="predicted"/>
<accession>A0A2W4JA19</accession>
<dbReference type="EMBL" id="QGUI01000533">
    <property type="protein sequence ID" value="PZM94885.1"/>
    <property type="molecule type" value="Genomic_DNA"/>
</dbReference>
<dbReference type="STRING" id="1111738.GCA_000427905_01627"/>
<feature type="transmembrane region" description="Helical" evidence="1">
    <location>
        <begin position="166"/>
        <end position="184"/>
    </location>
</feature>
<feature type="transmembrane region" description="Helical" evidence="1">
    <location>
        <begin position="118"/>
        <end position="136"/>
    </location>
</feature>
<evidence type="ECO:0000256" key="1">
    <source>
        <dbReference type="SAM" id="Phobius"/>
    </source>
</evidence>
<keyword evidence="1" id="KW-1133">Transmembrane helix</keyword>
<feature type="transmembrane region" description="Helical" evidence="1">
    <location>
        <begin position="212"/>
        <end position="234"/>
    </location>
</feature>
<feature type="transmembrane region" description="Helical" evidence="1">
    <location>
        <begin position="91"/>
        <end position="112"/>
    </location>
</feature>
<dbReference type="Pfam" id="PF13398">
    <property type="entry name" value="Peptidase_M50B"/>
    <property type="match status" value="1"/>
</dbReference>
<organism evidence="2">
    <name type="scientific">Thermocrispum agreste</name>
    <dbReference type="NCBI Taxonomy" id="37925"/>
    <lineage>
        <taxon>Bacteria</taxon>
        <taxon>Bacillati</taxon>
        <taxon>Actinomycetota</taxon>
        <taxon>Actinomycetes</taxon>
        <taxon>Pseudonocardiales</taxon>
        <taxon>Pseudonocardiaceae</taxon>
        <taxon>Thermocrispum</taxon>
    </lineage>
</organism>